<dbReference type="Pfam" id="PF00158">
    <property type="entry name" value="Sigma54_activat"/>
    <property type="match status" value="1"/>
</dbReference>
<dbReference type="CDD" id="cd00009">
    <property type="entry name" value="AAA"/>
    <property type="match status" value="1"/>
</dbReference>
<dbReference type="Proteomes" id="UP000596248">
    <property type="component" value="Chromosome"/>
</dbReference>
<dbReference type="InterPro" id="IPR025943">
    <property type="entry name" value="Sigma_54_int_dom_ATP-bd_2"/>
</dbReference>
<dbReference type="InterPro" id="IPR002197">
    <property type="entry name" value="HTH_Fis"/>
</dbReference>
<feature type="domain" description="PAS" evidence="6">
    <location>
        <begin position="120"/>
        <end position="194"/>
    </location>
</feature>
<dbReference type="PANTHER" id="PTHR32071:SF57">
    <property type="entry name" value="C4-DICARBOXYLATE TRANSPORT TRANSCRIPTIONAL REGULATORY PROTEIN DCTD"/>
    <property type="match status" value="1"/>
</dbReference>
<dbReference type="PROSITE" id="PS50112">
    <property type="entry name" value="PAS"/>
    <property type="match status" value="2"/>
</dbReference>
<dbReference type="InterPro" id="IPR027417">
    <property type="entry name" value="P-loop_NTPase"/>
</dbReference>
<sequence>MMLTPQIVHFLDTLQMGVMMIDREGIILHVNQVGCQLLGLRLAEVKQHHVSRITPGAEMMQVIREGKASLRVEIRFGDKTLLVDRIPYMEDGEIIGAISVFQDMTAYEAAAQKISSQERELHQFRELVEQLYDGIVMCDRNGIVTMINQAYCDFLETTMEEAIGKPITEVIENTRMPQVMETGKAELGHLMRVGNRDIIVSRMPMREDDKIIGAMGKVIYNDLRELRSMVERYNIMERKLDFYRQELKRVAGTRYSFDSIFADHPLLKETIQLAKKVASSRSSILILGESGTGKELFAQAIHGESPRAEGPFVRVNCAAIPKDLMEAELFGYEDGAFTGARKGGKPGKVELAHGGTLFLDEIGDMPLDMQVKLLRVLQEKEVERIGATRPIQVDIRVIAATHRPLEKLMEEGKFREDLYYRLNVFTINIPPLRVQTGSIMAMAQHLIQKLNRELFTSVTGLSPRVEDVFLSHSWPGNVREMHNVLERAIQLADYGSLELVHLPTYLQERKVVVNGESVTLDLEAELAKTEKKVLTMALQKAEGNKVKAASLLGIHRASLYRKLEKYGMDVT</sequence>
<dbReference type="InterPro" id="IPR058031">
    <property type="entry name" value="AAA_lid_NorR"/>
</dbReference>
<dbReference type="SUPFAM" id="SSF55785">
    <property type="entry name" value="PYP-like sensor domain (PAS domain)"/>
    <property type="match status" value="2"/>
</dbReference>
<dbReference type="InterPro" id="IPR003593">
    <property type="entry name" value="AAA+_ATPase"/>
</dbReference>
<dbReference type="SMART" id="SM00091">
    <property type="entry name" value="PAS"/>
    <property type="match status" value="2"/>
</dbReference>
<keyword evidence="1" id="KW-0547">Nucleotide-binding</keyword>
<evidence type="ECO:0000259" key="5">
    <source>
        <dbReference type="PROSITE" id="PS50045"/>
    </source>
</evidence>
<gene>
    <name evidence="7" type="ORF">JNE38_24815</name>
</gene>
<dbReference type="EMBL" id="CP069127">
    <property type="protein sequence ID" value="QRG66695.1"/>
    <property type="molecule type" value="Genomic_DNA"/>
</dbReference>
<evidence type="ECO:0000313" key="7">
    <source>
        <dbReference type="EMBL" id="QRG66695.1"/>
    </source>
</evidence>
<evidence type="ECO:0000256" key="3">
    <source>
        <dbReference type="ARBA" id="ARBA00023015"/>
    </source>
</evidence>
<dbReference type="InterPro" id="IPR000014">
    <property type="entry name" value="PAS"/>
</dbReference>
<feature type="domain" description="Sigma-54 factor interaction" evidence="5">
    <location>
        <begin position="260"/>
        <end position="490"/>
    </location>
</feature>
<keyword evidence="8" id="KW-1185">Reference proteome</keyword>
<dbReference type="PANTHER" id="PTHR32071">
    <property type="entry name" value="TRANSCRIPTIONAL REGULATORY PROTEIN"/>
    <property type="match status" value="1"/>
</dbReference>
<dbReference type="Pfam" id="PF25601">
    <property type="entry name" value="AAA_lid_14"/>
    <property type="match status" value="1"/>
</dbReference>
<dbReference type="Gene3D" id="3.30.450.20">
    <property type="entry name" value="PAS domain"/>
    <property type="match status" value="2"/>
</dbReference>
<dbReference type="InterPro" id="IPR013767">
    <property type="entry name" value="PAS_fold"/>
</dbReference>
<dbReference type="SUPFAM" id="SSF46689">
    <property type="entry name" value="Homeodomain-like"/>
    <property type="match status" value="1"/>
</dbReference>
<dbReference type="PROSITE" id="PS00675">
    <property type="entry name" value="SIGMA54_INTERACT_1"/>
    <property type="match status" value="1"/>
</dbReference>
<dbReference type="CDD" id="cd00130">
    <property type="entry name" value="PAS"/>
    <property type="match status" value="2"/>
</dbReference>
<dbReference type="Gene3D" id="3.40.50.300">
    <property type="entry name" value="P-loop containing nucleotide triphosphate hydrolases"/>
    <property type="match status" value="1"/>
</dbReference>
<dbReference type="PROSITE" id="PS50045">
    <property type="entry name" value="SIGMA54_INTERACT_4"/>
    <property type="match status" value="1"/>
</dbReference>
<dbReference type="InterPro" id="IPR025662">
    <property type="entry name" value="Sigma_54_int_dom_ATP-bd_1"/>
</dbReference>
<dbReference type="Pfam" id="PF00989">
    <property type="entry name" value="PAS"/>
    <property type="match status" value="2"/>
</dbReference>
<name>A0ABX7FM14_BRECH</name>
<dbReference type="PRINTS" id="PR01590">
    <property type="entry name" value="HTHFIS"/>
</dbReference>
<evidence type="ECO:0000259" key="6">
    <source>
        <dbReference type="PROSITE" id="PS50112"/>
    </source>
</evidence>
<dbReference type="NCBIfam" id="TIGR00229">
    <property type="entry name" value="sensory_box"/>
    <property type="match status" value="1"/>
</dbReference>
<dbReference type="Gene3D" id="1.10.8.60">
    <property type="match status" value="1"/>
</dbReference>
<accession>A0ABX7FM14</accession>
<dbReference type="Gene3D" id="1.10.10.60">
    <property type="entry name" value="Homeodomain-like"/>
    <property type="match status" value="1"/>
</dbReference>
<evidence type="ECO:0000256" key="1">
    <source>
        <dbReference type="ARBA" id="ARBA00022741"/>
    </source>
</evidence>
<dbReference type="PROSITE" id="PS00676">
    <property type="entry name" value="SIGMA54_INTERACT_2"/>
    <property type="match status" value="1"/>
</dbReference>
<evidence type="ECO:0000256" key="4">
    <source>
        <dbReference type="ARBA" id="ARBA00023163"/>
    </source>
</evidence>
<dbReference type="SUPFAM" id="SSF52540">
    <property type="entry name" value="P-loop containing nucleoside triphosphate hydrolases"/>
    <property type="match status" value="1"/>
</dbReference>
<evidence type="ECO:0000313" key="8">
    <source>
        <dbReference type="Proteomes" id="UP000596248"/>
    </source>
</evidence>
<keyword evidence="2" id="KW-0067">ATP-binding</keyword>
<evidence type="ECO:0000256" key="2">
    <source>
        <dbReference type="ARBA" id="ARBA00022840"/>
    </source>
</evidence>
<dbReference type="InterPro" id="IPR009057">
    <property type="entry name" value="Homeodomain-like_sf"/>
</dbReference>
<proteinExistence type="predicted"/>
<dbReference type="Pfam" id="PF02954">
    <property type="entry name" value="HTH_8"/>
    <property type="match status" value="1"/>
</dbReference>
<reference evidence="7 8" key="1">
    <citation type="submission" date="2021-01" db="EMBL/GenBank/DDBJ databases">
        <title>Identification of strong promoters based on the transcriptome of Brevibacillus choshinensis.</title>
        <authorList>
            <person name="Yao D."/>
            <person name="Zhang K."/>
            <person name="Wu J."/>
        </authorList>
    </citation>
    <scope>NUCLEOTIDE SEQUENCE [LARGE SCALE GENOMIC DNA]</scope>
    <source>
        <strain evidence="7 8">HPD31-SP3</strain>
    </source>
</reference>
<protein>
    <submittedName>
        <fullName evidence="7">Sigma 54-interacting transcriptional regulator</fullName>
    </submittedName>
</protein>
<organism evidence="7 8">
    <name type="scientific">Brevibacillus choshinensis</name>
    <dbReference type="NCBI Taxonomy" id="54911"/>
    <lineage>
        <taxon>Bacteria</taxon>
        <taxon>Bacillati</taxon>
        <taxon>Bacillota</taxon>
        <taxon>Bacilli</taxon>
        <taxon>Bacillales</taxon>
        <taxon>Paenibacillaceae</taxon>
        <taxon>Brevibacillus</taxon>
    </lineage>
</organism>
<dbReference type="SMART" id="SM00382">
    <property type="entry name" value="AAA"/>
    <property type="match status" value="1"/>
</dbReference>
<dbReference type="InterPro" id="IPR002078">
    <property type="entry name" value="Sigma_54_int"/>
</dbReference>
<keyword evidence="3" id="KW-0805">Transcription regulation</keyword>
<feature type="domain" description="PAS" evidence="6">
    <location>
        <begin position="3"/>
        <end position="45"/>
    </location>
</feature>
<keyword evidence="4" id="KW-0804">Transcription</keyword>
<dbReference type="InterPro" id="IPR035965">
    <property type="entry name" value="PAS-like_dom_sf"/>
</dbReference>